<comment type="caution">
    <text evidence="2">The sequence shown here is derived from an EMBL/GenBank/DDBJ whole genome shotgun (WGS) entry which is preliminary data.</text>
</comment>
<sequence length="113" mass="12387">MAEPSRGEIWLVDLNPVCGHEQADRRPALVVSVDGFNHGPAGLVIVIPITTKDKGIPLHVGVFPPEGGLNEQSFIKCEDVRSVAKERLVRCLGRVEERTLAEAEDRLRILLGL</sequence>
<keyword evidence="1" id="KW-0378">Hydrolase</keyword>
<dbReference type="PANTHER" id="PTHR33988:SF1">
    <property type="entry name" value="ENDORIBONUCLEASE MAZF7-RELATED"/>
    <property type="match status" value="1"/>
</dbReference>
<gene>
    <name evidence="2" type="ORF">HMPREF1705_03011</name>
</gene>
<dbReference type="InterPro" id="IPR011067">
    <property type="entry name" value="Plasmid_toxin/cell-grow_inhib"/>
</dbReference>
<keyword evidence="1" id="KW-0255">Endonuclease</keyword>
<comment type="similarity">
    <text evidence="1">Belongs to the PemK/MazF family.</text>
</comment>
<dbReference type="GO" id="GO:0004521">
    <property type="term" value="F:RNA endonuclease activity"/>
    <property type="evidence" value="ECO:0007669"/>
    <property type="project" value="TreeGrafter"/>
</dbReference>
<reference evidence="3" key="1">
    <citation type="submission" date="2012-09" db="EMBL/GenBank/DDBJ databases">
        <authorList>
            <person name="Weinstock G."/>
            <person name="Sodergren E."/>
            <person name="Clifton S."/>
            <person name="Fulton L."/>
            <person name="Fulton B."/>
            <person name="Courtney L."/>
            <person name="Fronick C."/>
            <person name="Harrison M."/>
            <person name="Strong C."/>
            <person name="Farmer C."/>
            <person name="Delehaunty K."/>
            <person name="Markovic C."/>
            <person name="Hall O."/>
            <person name="Minx P."/>
            <person name="Tomlinson C."/>
            <person name="Mitreva M."/>
            <person name="Nelson J."/>
            <person name="Hou S."/>
            <person name="Wollam A."/>
            <person name="Pepin K.H."/>
            <person name="Johnson M."/>
            <person name="Bhonagiri V."/>
            <person name="Nash W.E."/>
            <person name="Suruliraj S."/>
            <person name="Warren W."/>
            <person name="Chinwalla A."/>
            <person name="Mardis E.R."/>
            <person name="Wilson R.K."/>
        </authorList>
    </citation>
    <scope>NUCLEOTIDE SEQUENCE [LARGE SCALE GENOMIC DNA]</scope>
    <source>
        <strain evidence="3">OS1</strain>
    </source>
</reference>
<dbReference type="EMBL" id="ACJX03000001">
    <property type="protein sequence ID" value="KRT34479.1"/>
    <property type="molecule type" value="Genomic_DNA"/>
</dbReference>
<dbReference type="SUPFAM" id="SSF50118">
    <property type="entry name" value="Cell growth inhibitor/plasmid maintenance toxic component"/>
    <property type="match status" value="1"/>
</dbReference>
<dbReference type="OrthoDB" id="9808744at2"/>
<dbReference type="RefSeq" id="WP_009200640.1">
    <property type="nucleotide sequence ID" value="NZ_ACJX03000001.1"/>
</dbReference>
<dbReference type="GO" id="GO:0016075">
    <property type="term" value="P:rRNA catabolic process"/>
    <property type="evidence" value="ECO:0007669"/>
    <property type="project" value="TreeGrafter"/>
</dbReference>
<evidence type="ECO:0000313" key="3">
    <source>
        <dbReference type="Proteomes" id="UP000005273"/>
    </source>
</evidence>
<accession>A0A0T5X7Z6</accession>
<organism evidence="2 3">
    <name type="scientific">Acetomicrobium hydrogeniformans ATCC BAA-1850</name>
    <dbReference type="NCBI Taxonomy" id="592015"/>
    <lineage>
        <taxon>Bacteria</taxon>
        <taxon>Thermotogati</taxon>
        <taxon>Synergistota</taxon>
        <taxon>Synergistia</taxon>
        <taxon>Synergistales</taxon>
        <taxon>Acetomicrobiaceae</taxon>
        <taxon>Acetomicrobium</taxon>
    </lineage>
</organism>
<dbReference type="Gene3D" id="2.30.30.110">
    <property type="match status" value="1"/>
</dbReference>
<dbReference type="STRING" id="592015.HMPREF1705_03011"/>
<dbReference type="Proteomes" id="UP000005273">
    <property type="component" value="Unassembled WGS sequence"/>
</dbReference>
<dbReference type="GO" id="GO:0016787">
    <property type="term" value="F:hydrolase activity"/>
    <property type="evidence" value="ECO:0007669"/>
    <property type="project" value="UniProtKB-KW"/>
</dbReference>
<dbReference type="InterPro" id="IPR003477">
    <property type="entry name" value="PemK-like"/>
</dbReference>
<dbReference type="PANTHER" id="PTHR33988">
    <property type="entry name" value="ENDORIBONUCLEASE MAZF-RELATED"/>
    <property type="match status" value="1"/>
</dbReference>
<dbReference type="GO" id="GO:0003677">
    <property type="term" value="F:DNA binding"/>
    <property type="evidence" value="ECO:0007669"/>
    <property type="project" value="InterPro"/>
</dbReference>
<proteinExistence type="inferred from homology"/>
<dbReference type="Pfam" id="PF02452">
    <property type="entry name" value="PemK_toxin"/>
    <property type="match status" value="1"/>
</dbReference>
<comment type="function">
    <text evidence="1">Toxic component of a type II toxin-antitoxin (TA) system.</text>
</comment>
<dbReference type="eggNOG" id="COG2337">
    <property type="taxonomic scope" value="Bacteria"/>
</dbReference>
<dbReference type="AlphaFoldDB" id="A0A0T5X7Z6"/>
<keyword evidence="3" id="KW-1185">Reference proteome</keyword>
<evidence type="ECO:0000256" key="1">
    <source>
        <dbReference type="PIRNR" id="PIRNR033490"/>
    </source>
</evidence>
<dbReference type="GO" id="GO:0006402">
    <property type="term" value="P:mRNA catabolic process"/>
    <property type="evidence" value="ECO:0007669"/>
    <property type="project" value="TreeGrafter"/>
</dbReference>
<dbReference type="PIRSF" id="PIRSF033490">
    <property type="entry name" value="MazF"/>
    <property type="match status" value="1"/>
</dbReference>
<protein>
    <recommendedName>
        <fullName evidence="1">mRNA interferase</fullName>
        <ecNumber evidence="1">3.1.-.-</ecNumber>
    </recommendedName>
</protein>
<keyword evidence="1" id="KW-0540">Nuclease</keyword>
<name>A0A0T5X7Z6_9BACT</name>
<evidence type="ECO:0000313" key="2">
    <source>
        <dbReference type="EMBL" id="KRT34479.1"/>
    </source>
</evidence>
<dbReference type="EC" id="3.1.-.-" evidence="1"/>